<gene>
    <name evidence="2" type="ordered locus">RB7701</name>
</gene>
<keyword evidence="3" id="KW-1185">Reference proteome</keyword>
<dbReference type="EMBL" id="BX294146">
    <property type="protein sequence ID" value="CAD75517.1"/>
    <property type="molecule type" value="Genomic_DNA"/>
</dbReference>
<evidence type="ECO:0000313" key="2">
    <source>
        <dbReference type="EMBL" id="CAD75517.1"/>
    </source>
</evidence>
<evidence type="ECO:0000313" key="3">
    <source>
        <dbReference type="Proteomes" id="UP000001025"/>
    </source>
</evidence>
<reference evidence="2 3" key="1">
    <citation type="journal article" date="2003" name="Proc. Natl. Acad. Sci. U.S.A.">
        <title>Complete genome sequence of the marine planctomycete Pirellula sp. strain 1.</title>
        <authorList>
            <person name="Gloeckner F.O."/>
            <person name="Kube M."/>
            <person name="Bauer M."/>
            <person name="Teeling H."/>
            <person name="Lombardot T."/>
            <person name="Ludwig W."/>
            <person name="Gade D."/>
            <person name="Beck A."/>
            <person name="Borzym K."/>
            <person name="Heitmann K."/>
            <person name="Rabus R."/>
            <person name="Schlesner H."/>
            <person name="Amann R."/>
            <person name="Reinhardt R."/>
        </authorList>
    </citation>
    <scope>NUCLEOTIDE SEQUENCE [LARGE SCALE GENOMIC DNA]</scope>
    <source>
        <strain evidence="3">DSM 10527 / NCIMB 13988 / SH1</strain>
    </source>
</reference>
<dbReference type="HOGENOM" id="CLU_3366942_0_0_0"/>
<feature type="region of interest" description="Disordered" evidence="1">
    <location>
        <begin position="1"/>
        <end position="35"/>
    </location>
</feature>
<dbReference type="Proteomes" id="UP000001025">
    <property type="component" value="Chromosome"/>
</dbReference>
<accession>Q7UNA2</accession>
<dbReference type="STRING" id="243090.RB7701"/>
<name>Q7UNA2_RHOBA</name>
<dbReference type="InParanoid" id="Q7UNA2"/>
<evidence type="ECO:0000256" key="1">
    <source>
        <dbReference type="SAM" id="MobiDB-lite"/>
    </source>
</evidence>
<dbReference type="KEGG" id="rba:RB7701"/>
<dbReference type="AlphaFoldDB" id="Q7UNA2"/>
<protein>
    <submittedName>
        <fullName evidence="2">Uncharacterized protein</fullName>
    </submittedName>
</protein>
<organism evidence="2 3">
    <name type="scientific">Rhodopirellula baltica (strain DSM 10527 / NCIMB 13988 / SH1)</name>
    <dbReference type="NCBI Taxonomy" id="243090"/>
    <lineage>
        <taxon>Bacteria</taxon>
        <taxon>Pseudomonadati</taxon>
        <taxon>Planctomycetota</taxon>
        <taxon>Planctomycetia</taxon>
        <taxon>Pirellulales</taxon>
        <taxon>Pirellulaceae</taxon>
        <taxon>Rhodopirellula</taxon>
    </lineage>
</organism>
<proteinExistence type="predicted"/>
<dbReference type="EnsemblBacteria" id="CAD75517">
    <property type="protein sequence ID" value="CAD75517"/>
    <property type="gene ID" value="RB7701"/>
</dbReference>
<sequence length="35" mass="3482">MVAGGLNAVHTTGCTTPAIPDPGRVEDSATLSGWV</sequence>